<evidence type="ECO:0000259" key="1">
    <source>
        <dbReference type="PROSITE" id="PS50883"/>
    </source>
</evidence>
<dbReference type="InterPro" id="IPR035919">
    <property type="entry name" value="EAL_sf"/>
</dbReference>
<accession>A0A2X2T9G9</accession>
<evidence type="ECO:0000313" key="3">
    <source>
        <dbReference type="Proteomes" id="UP000251197"/>
    </source>
</evidence>
<reference evidence="2 3" key="1">
    <citation type="submission" date="2018-06" db="EMBL/GenBank/DDBJ databases">
        <authorList>
            <consortium name="Pathogen Informatics"/>
            <person name="Doyle S."/>
        </authorList>
    </citation>
    <scope>NUCLEOTIDE SEQUENCE [LARGE SCALE GENOMIC DNA]</scope>
    <source>
        <strain evidence="2 3">NCTC12120</strain>
    </source>
</reference>
<feature type="domain" description="EAL" evidence="1">
    <location>
        <begin position="34"/>
        <end position="137"/>
    </location>
</feature>
<dbReference type="AlphaFoldDB" id="A0A2X2T9G9"/>
<protein>
    <submittedName>
        <fullName evidence="2">EAL domain</fullName>
    </submittedName>
</protein>
<dbReference type="SUPFAM" id="SSF141868">
    <property type="entry name" value="EAL domain-like"/>
    <property type="match status" value="1"/>
</dbReference>
<name>A0A2X2T9G9_9ENTR</name>
<gene>
    <name evidence="2" type="ORF">NCTC12120_01030</name>
</gene>
<dbReference type="InterPro" id="IPR001633">
    <property type="entry name" value="EAL_dom"/>
</dbReference>
<dbReference type="EMBL" id="UAVU01000003">
    <property type="protein sequence ID" value="SQA97213.1"/>
    <property type="molecule type" value="Genomic_DNA"/>
</dbReference>
<sequence length="137" mass="15331">MSGLKKMAHPLLHEKAPVASHQQKKVLAGMTTTLSPFERELGYAIHNRQIYPVFQPIVNGGLQLKGLEILARWQRKRANHAARRVSAADPLQLYMAVVNAFMLQEAVGGINQYQGEYYFAVNIPAAISNSEKSVRHH</sequence>
<dbReference type="PROSITE" id="PS50883">
    <property type="entry name" value="EAL"/>
    <property type="match status" value="1"/>
</dbReference>
<proteinExistence type="predicted"/>
<dbReference type="Gene3D" id="3.20.20.450">
    <property type="entry name" value="EAL domain"/>
    <property type="match status" value="1"/>
</dbReference>
<dbReference type="Proteomes" id="UP000251197">
    <property type="component" value="Unassembled WGS sequence"/>
</dbReference>
<evidence type="ECO:0000313" key="2">
    <source>
        <dbReference type="EMBL" id="SQA97213.1"/>
    </source>
</evidence>
<organism evidence="2 3">
    <name type="scientific">Cedecea neteri</name>
    <dbReference type="NCBI Taxonomy" id="158822"/>
    <lineage>
        <taxon>Bacteria</taxon>
        <taxon>Pseudomonadati</taxon>
        <taxon>Pseudomonadota</taxon>
        <taxon>Gammaproteobacteria</taxon>
        <taxon>Enterobacterales</taxon>
        <taxon>Enterobacteriaceae</taxon>
        <taxon>Cedecea</taxon>
    </lineage>
</organism>